<name>K2GAT4_9BACT</name>
<dbReference type="EMBL" id="AMFJ01000502">
    <property type="protein sequence ID" value="EKE27279.1"/>
    <property type="molecule type" value="Genomic_DNA"/>
</dbReference>
<accession>K2GAT4</accession>
<comment type="caution">
    <text evidence="1">The sequence shown here is derived from an EMBL/GenBank/DDBJ whole genome shotgun (WGS) entry which is preliminary data.</text>
</comment>
<organism evidence="1">
    <name type="scientific">uncultured bacterium</name>
    <name type="common">gcode 4</name>
    <dbReference type="NCBI Taxonomy" id="1234023"/>
    <lineage>
        <taxon>Bacteria</taxon>
        <taxon>environmental samples</taxon>
    </lineage>
</organism>
<dbReference type="AlphaFoldDB" id="K2GAT4"/>
<proteinExistence type="predicted"/>
<protein>
    <submittedName>
        <fullName evidence="1">Uncharacterized protein</fullName>
    </submittedName>
</protein>
<evidence type="ECO:0000313" key="1">
    <source>
        <dbReference type="EMBL" id="EKE27279.1"/>
    </source>
</evidence>
<sequence>MNDLILINRARELSCHIWEQSVGQLLWWVKRGVNKWADLRLDDETDVEVKCRLYGQPVNILVEQLLKLTDNDIYALAFYRTISGLRPLWILRQASKNDDLFEHFQNSIAISKIFLFPAWHIKLFYETTHMNEVTISSSWQRHKWLSVKSATKIYDQADEIKTIFDTPILKPNSPDVRTYAVWEKVNRILNLKWYLWTSWS</sequence>
<gene>
    <name evidence="1" type="ORF">ACD_3C00228G0004</name>
</gene>
<reference evidence="1" key="1">
    <citation type="journal article" date="2012" name="Science">
        <title>Fermentation, hydrogen, and sulfur metabolism in multiple uncultivated bacterial phyla.</title>
        <authorList>
            <person name="Wrighton K.C."/>
            <person name="Thomas B.C."/>
            <person name="Sharon I."/>
            <person name="Miller C.S."/>
            <person name="Castelle C.J."/>
            <person name="VerBerkmoes N.C."/>
            <person name="Wilkins M.J."/>
            <person name="Hettich R.L."/>
            <person name="Lipton M.S."/>
            <person name="Williams K.H."/>
            <person name="Long P.E."/>
            <person name="Banfield J.F."/>
        </authorList>
    </citation>
    <scope>NUCLEOTIDE SEQUENCE [LARGE SCALE GENOMIC DNA]</scope>
</reference>